<comment type="subcellular location">
    <subcellularLocation>
        <location evidence="1">Membrane</location>
        <topology evidence="1">Single-pass membrane protein</topology>
    </subcellularLocation>
</comment>
<dbReference type="Pfam" id="PF07714">
    <property type="entry name" value="PK_Tyr_Ser-Thr"/>
    <property type="match status" value="1"/>
</dbReference>
<dbReference type="AlphaFoldDB" id="M5W6D9"/>
<sequence>MMGYRKFDLFIWVLSVLCLGWLCSGFNPADIYLIDCGSPANTSVGNRVYVADNLASKFLSTPKDVVANISLKSITSFDDSPLYQTARIFTESSKYTFSISQSGRHWIRLYFYPFVFGGYDLSKAKFSVSTQNHVLLGDFSVQNASLVKEFSVNVTSDSLVITFTPSNNSFAFLNAIEVVSVPNQLITDDANNGLHGLTTHTQALETSWRVNMGGPTVSFEKDTLWRTWVPDQSFQVNANLAKYVSNIAAVTYDAGSALATKDIAPQTVYGTLTEMKSADDTNSNFNVSWEFTVDPGFQYLVRFHFCDVVSKSLYQLYFNVYLDSLIVARDLDLSTLATNKLAVPYYMDYVTTSAAVSNKLRISIGPSPLNNAYPNAILNGLEIMKLNNSAGSLGGANSLVPSSNSSSKSNVGVIVGAGVGSFIAVVLAAILFVLYRRRKRLADQGHSKTWLPFSINGTNSHTMGRKYGTTASAASNYSYRFPFGVVQEATNNFDESWVIGIGGFGKVYKGVLNDGTKVAVKRGNPRSQQGLAEFRTEIEMLSQFRHRHLVSLIGHCDDDSEMILVYEYMENGTLKSHLYGSGHPSLSWKQRLEVCIGAARGLHYLHTGCAKAIIHRDVKSANILLNENLMAKVADFGLSKKGPEIDQSHVSTAVKGSLGYLDPEYFRRKKLTEKSDVYSFGVVLFEVLCARPVLDPSLTKEMNLDEWAMEWQKKGQLEQIIDSTLAGKIRPDSLRKFGETAEKCLADCGVDRPSMGDVLWNLEYALQLQEAEIPGDAEENSTNTIGEQSPQVNNFQ</sequence>
<dbReference type="InterPro" id="IPR008271">
    <property type="entry name" value="Ser/Thr_kinase_AS"/>
</dbReference>
<reference evidence="15 16" key="1">
    <citation type="journal article" date="2013" name="Nat. Genet.">
        <title>The high-quality draft genome of peach (Prunus persica) identifies unique patterns of genetic diversity, domestication and genome evolution.</title>
        <authorList>
            <consortium name="International Peach Genome Initiative"/>
            <person name="Verde I."/>
            <person name="Abbott A.G."/>
            <person name="Scalabrin S."/>
            <person name="Jung S."/>
            <person name="Shu S."/>
            <person name="Marroni F."/>
            <person name="Zhebentyayeva T."/>
            <person name="Dettori M.T."/>
            <person name="Grimwood J."/>
            <person name="Cattonaro F."/>
            <person name="Zuccolo A."/>
            <person name="Rossini L."/>
            <person name="Jenkins J."/>
            <person name="Vendramin E."/>
            <person name="Meisel L.A."/>
            <person name="Decroocq V."/>
            <person name="Sosinski B."/>
            <person name="Prochnik S."/>
            <person name="Mitros T."/>
            <person name="Policriti A."/>
            <person name="Cipriani G."/>
            <person name="Dondini L."/>
            <person name="Ficklin S."/>
            <person name="Goodstein D.M."/>
            <person name="Xuan P."/>
            <person name="Del Fabbro C."/>
            <person name="Aramini V."/>
            <person name="Copetti D."/>
            <person name="Gonzalez S."/>
            <person name="Horner D.S."/>
            <person name="Falchi R."/>
            <person name="Lucas S."/>
            <person name="Mica E."/>
            <person name="Maldonado J."/>
            <person name="Lazzari B."/>
            <person name="Bielenberg D."/>
            <person name="Pirona R."/>
            <person name="Miculan M."/>
            <person name="Barakat A."/>
            <person name="Testolin R."/>
            <person name="Stella A."/>
            <person name="Tartarini S."/>
            <person name="Tonutti P."/>
            <person name="Arus P."/>
            <person name="Orellana A."/>
            <person name="Wells C."/>
            <person name="Main D."/>
            <person name="Vizzotto G."/>
            <person name="Silva H."/>
            <person name="Salamini F."/>
            <person name="Schmutz J."/>
            <person name="Morgante M."/>
            <person name="Rokhsar D.S."/>
        </authorList>
    </citation>
    <scope>NUCLEOTIDE SEQUENCE [LARGE SCALE GENOMIC DNA]</scope>
    <source>
        <strain evidence="16">cv. Nemared</strain>
    </source>
</reference>
<dbReference type="OrthoDB" id="640180at2759"/>
<dbReference type="GO" id="GO:0005524">
    <property type="term" value="F:ATP binding"/>
    <property type="evidence" value="ECO:0007669"/>
    <property type="project" value="UniProtKB-UniRule"/>
</dbReference>
<keyword evidence="6" id="KW-0547">Nucleotide-binding</keyword>
<evidence type="ECO:0000256" key="1">
    <source>
        <dbReference type="ARBA" id="ARBA00004167"/>
    </source>
</evidence>
<accession>M5W6D9</accession>
<feature type="chain" id="PRO_5004073993" evidence="14">
    <location>
        <begin position="26"/>
        <end position="796"/>
    </location>
</feature>
<protein>
    <submittedName>
        <fullName evidence="15">Uncharacterized protein</fullName>
    </submittedName>
</protein>
<dbReference type="OMA" id="CHGYVPV"/>
<evidence type="ECO:0000256" key="11">
    <source>
        <dbReference type="ARBA" id="ARBA00023180"/>
    </source>
</evidence>
<dbReference type="PROSITE" id="PS50011">
    <property type="entry name" value="PROTEIN_KINASE_DOM"/>
    <property type="match status" value="1"/>
</dbReference>
<keyword evidence="4 13" id="KW-0812">Transmembrane</keyword>
<dbReference type="EMBL" id="CM007656">
    <property type="protein sequence ID" value="ONI00415.1"/>
    <property type="molecule type" value="Genomic_DNA"/>
</dbReference>
<keyword evidence="8" id="KW-0067">ATP-binding</keyword>
<keyword evidence="9 13" id="KW-1133">Transmembrane helix</keyword>
<dbReference type="Gramene" id="ONI00415">
    <property type="protein sequence ID" value="ONI00415"/>
    <property type="gene ID" value="PRUPE_6G087900"/>
</dbReference>
<evidence type="ECO:0000256" key="8">
    <source>
        <dbReference type="ARBA" id="ARBA00022840"/>
    </source>
</evidence>
<dbReference type="InterPro" id="IPR011009">
    <property type="entry name" value="Kinase-like_dom_sf"/>
</dbReference>
<dbReference type="SUPFAM" id="SSF56112">
    <property type="entry name" value="Protein kinase-like (PK-like)"/>
    <property type="match status" value="1"/>
</dbReference>
<evidence type="ECO:0000256" key="12">
    <source>
        <dbReference type="SAM" id="MobiDB-lite"/>
    </source>
</evidence>
<dbReference type="FunFam" id="2.60.120.430:FF:000005">
    <property type="entry name" value="Putative receptor-like protein kinase"/>
    <property type="match status" value="1"/>
</dbReference>
<dbReference type="eggNOG" id="KOG1187">
    <property type="taxonomic scope" value="Eukaryota"/>
</dbReference>
<dbReference type="InterPro" id="IPR000719">
    <property type="entry name" value="Prot_kinase_dom"/>
</dbReference>
<dbReference type="CDD" id="cd14066">
    <property type="entry name" value="STKc_IRAK"/>
    <property type="match status" value="1"/>
</dbReference>
<dbReference type="SMART" id="SM00220">
    <property type="entry name" value="S_TKc"/>
    <property type="match status" value="1"/>
</dbReference>
<proteinExistence type="predicted"/>
<dbReference type="InterPro" id="IPR001245">
    <property type="entry name" value="Ser-Thr/Tyr_kinase_cat_dom"/>
</dbReference>
<dbReference type="Gene3D" id="2.60.120.430">
    <property type="entry name" value="Galactose-binding lectin"/>
    <property type="match status" value="2"/>
</dbReference>
<evidence type="ECO:0000256" key="5">
    <source>
        <dbReference type="ARBA" id="ARBA00022729"/>
    </source>
</evidence>
<organism evidence="15 16">
    <name type="scientific">Prunus persica</name>
    <name type="common">Peach</name>
    <name type="synonym">Amygdalus persica</name>
    <dbReference type="NCBI Taxonomy" id="3760"/>
    <lineage>
        <taxon>Eukaryota</taxon>
        <taxon>Viridiplantae</taxon>
        <taxon>Streptophyta</taxon>
        <taxon>Embryophyta</taxon>
        <taxon>Tracheophyta</taxon>
        <taxon>Spermatophyta</taxon>
        <taxon>Magnoliopsida</taxon>
        <taxon>eudicotyledons</taxon>
        <taxon>Gunneridae</taxon>
        <taxon>Pentapetalae</taxon>
        <taxon>rosids</taxon>
        <taxon>fabids</taxon>
        <taxon>Rosales</taxon>
        <taxon>Rosaceae</taxon>
        <taxon>Amygdaloideae</taxon>
        <taxon>Amygdaleae</taxon>
        <taxon>Prunus</taxon>
    </lineage>
</organism>
<feature type="signal peptide" evidence="14">
    <location>
        <begin position="1"/>
        <end position="25"/>
    </location>
</feature>
<dbReference type="GO" id="GO:0004672">
    <property type="term" value="F:protein kinase activity"/>
    <property type="evidence" value="ECO:0000318"/>
    <property type="project" value="GO_Central"/>
</dbReference>
<dbReference type="Pfam" id="PF12819">
    <property type="entry name" value="Malectin_like"/>
    <property type="match status" value="1"/>
</dbReference>
<feature type="transmembrane region" description="Helical" evidence="13">
    <location>
        <begin position="411"/>
        <end position="435"/>
    </location>
</feature>
<dbReference type="InterPro" id="IPR024788">
    <property type="entry name" value="Malectin-like_Carb-bd_dom"/>
</dbReference>
<evidence type="ECO:0000256" key="7">
    <source>
        <dbReference type="ARBA" id="ARBA00022777"/>
    </source>
</evidence>
<evidence type="ECO:0000256" key="2">
    <source>
        <dbReference type="ARBA" id="ARBA00022527"/>
    </source>
</evidence>
<dbReference type="FunFam" id="2.60.120.430:FF:000001">
    <property type="entry name" value="Receptor-like protein kinase FERONIA"/>
    <property type="match status" value="1"/>
</dbReference>
<feature type="region of interest" description="Disordered" evidence="12">
    <location>
        <begin position="775"/>
        <end position="796"/>
    </location>
</feature>
<dbReference type="GO" id="GO:0005886">
    <property type="term" value="C:plasma membrane"/>
    <property type="evidence" value="ECO:0000318"/>
    <property type="project" value="GO_Central"/>
</dbReference>
<dbReference type="PROSITE" id="PS00108">
    <property type="entry name" value="PROTEIN_KINASE_ST"/>
    <property type="match status" value="1"/>
</dbReference>
<dbReference type="Gene3D" id="1.10.510.10">
    <property type="entry name" value="Transferase(Phosphotransferase) domain 1"/>
    <property type="match status" value="1"/>
</dbReference>
<evidence type="ECO:0000256" key="4">
    <source>
        <dbReference type="ARBA" id="ARBA00022692"/>
    </source>
</evidence>
<dbReference type="FunFam" id="1.10.510.10:FF:000058">
    <property type="entry name" value="Receptor-like protein kinase FERONIA"/>
    <property type="match status" value="1"/>
</dbReference>
<dbReference type="STRING" id="3760.M5W6D9"/>
<dbReference type="FunFam" id="3.30.200.20:FF:000039">
    <property type="entry name" value="receptor-like protein kinase FERONIA"/>
    <property type="match status" value="1"/>
</dbReference>
<name>M5W6D9_PRUPE</name>
<keyword evidence="3" id="KW-0808">Transferase</keyword>
<keyword evidence="7" id="KW-0418">Kinase</keyword>
<evidence type="ECO:0000256" key="13">
    <source>
        <dbReference type="SAM" id="Phobius"/>
    </source>
</evidence>
<keyword evidence="5 14" id="KW-0732">Signal</keyword>
<keyword evidence="11" id="KW-0325">Glycoprotein</keyword>
<dbReference type="InterPro" id="IPR017441">
    <property type="entry name" value="Protein_kinase_ATP_BS"/>
</dbReference>
<dbReference type="SMR" id="M5W6D9"/>
<evidence type="ECO:0000313" key="15">
    <source>
        <dbReference type="EMBL" id="ONI00415.1"/>
    </source>
</evidence>
<dbReference type="Gene3D" id="3.30.200.20">
    <property type="entry name" value="Phosphorylase Kinase, domain 1"/>
    <property type="match status" value="1"/>
</dbReference>
<evidence type="ECO:0000256" key="6">
    <source>
        <dbReference type="ARBA" id="ARBA00022741"/>
    </source>
</evidence>
<keyword evidence="10 13" id="KW-0472">Membrane</keyword>
<feature type="compositionally biased region" description="Polar residues" evidence="12">
    <location>
        <begin position="780"/>
        <end position="796"/>
    </location>
</feature>
<evidence type="ECO:0000256" key="14">
    <source>
        <dbReference type="SAM" id="SignalP"/>
    </source>
</evidence>
<dbReference type="Proteomes" id="UP000006882">
    <property type="component" value="Chromosome G6"/>
</dbReference>
<evidence type="ECO:0000256" key="9">
    <source>
        <dbReference type="ARBA" id="ARBA00022989"/>
    </source>
</evidence>
<keyword evidence="2" id="KW-0723">Serine/threonine-protein kinase</keyword>
<dbReference type="PROSITE" id="PS00107">
    <property type="entry name" value="PROTEIN_KINASE_ATP"/>
    <property type="match status" value="1"/>
</dbReference>
<dbReference type="KEGG" id="pper:18774014"/>
<dbReference type="PANTHER" id="PTHR45631">
    <property type="entry name" value="OS07G0107800 PROTEIN-RELATED"/>
    <property type="match status" value="1"/>
</dbReference>
<evidence type="ECO:0000313" key="16">
    <source>
        <dbReference type="Proteomes" id="UP000006882"/>
    </source>
</evidence>
<evidence type="ECO:0000256" key="10">
    <source>
        <dbReference type="ARBA" id="ARBA00023136"/>
    </source>
</evidence>
<dbReference type="HOGENOM" id="CLU_000288_42_1_1"/>
<dbReference type="GO" id="GO:0004674">
    <property type="term" value="F:protein serine/threonine kinase activity"/>
    <property type="evidence" value="ECO:0007669"/>
    <property type="project" value="UniProtKB-KW"/>
</dbReference>
<evidence type="ECO:0000256" key="3">
    <source>
        <dbReference type="ARBA" id="ARBA00022679"/>
    </source>
</evidence>
<keyword evidence="16" id="KW-1185">Reference proteome</keyword>
<gene>
    <name evidence="15" type="ORF">PRUPE_6G087900</name>
</gene>